<comment type="subcellular location">
    <subcellularLocation>
        <location evidence="1">Cell inner membrane</location>
    </subcellularLocation>
</comment>
<dbReference type="Pfam" id="PF03279">
    <property type="entry name" value="Lip_A_acyltrans"/>
    <property type="match status" value="1"/>
</dbReference>
<dbReference type="PANTHER" id="PTHR30606">
    <property type="entry name" value="LIPID A BIOSYNTHESIS LAUROYL ACYLTRANSFERASE"/>
    <property type="match status" value="1"/>
</dbReference>
<keyword evidence="5 8" id="KW-0472">Membrane</keyword>
<dbReference type="RefSeq" id="WP_322520363.1">
    <property type="nucleotide sequence ID" value="NZ_CP140153.1"/>
</dbReference>
<dbReference type="InterPro" id="IPR014548">
    <property type="entry name" value="Ac_Trasf"/>
</dbReference>
<sequence length="343" mass="38917">MTTPESESNQWHARRERGHPALIRLMVFLSRRAGRRTTRLLLAPISLYFLLFVPTARRASRDFLHQVHGRPPRLAAIYRHFHAFASTIHDRVFFLSGRFDAFEIEVVGGECFEPPESAILVGAHFGSFDVLRAMGRVERDLPISMMMYPENARKIQRVLAAIAPERSRDIIPLGRIDSMLEAGARLDQGELIGMLADRSLEGDPMGTRPFLGRPARFAVGPFRMAAILRQRLLFMAGIYLGGNRYRIHFEPLADFRQVSRRERAKAVEAAMDRYVECLEAQVREHPDNWFNFFDFWADAEHKPSRETDAPQTGSSARGSSQAPTNQAPTSQASSTQDSPEERP</sequence>
<dbReference type="PANTHER" id="PTHR30606:SF9">
    <property type="entry name" value="LIPID A BIOSYNTHESIS LAUROYLTRANSFERASE"/>
    <property type="match status" value="1"/>
</dbReference>
<keyword evidence="8" id="KW-1133">Transmembrane helix</keyword>
<proteinExistence type="predicted"/>
<evidence type="ECO:0000256" key="1">
    <source>
        <dbReference type="ARBA" id="ARBA00004533"/>
    </source>
</evidence>
<dbReference type="InterPro" id="IPR004960">
    <property type="entry name" value="LipA_acyltrans"/>
</dbReference>
<dbReference type="EMBL" id="CP140153">
    <property type="protein sequence ID" value="WQH15332.1"/>
    <property type="molecule type" value="Genomic_DNA"/>
</dbReference>
<organism evidence="9 10">
    <name type="scientific">Guyparkeria halophila</name>
    <dbReference type="NCBI Taxonomy" id="47960"/>
    <lineage>
        <taxon>Bacteria</taxon>
        <taxon>Pseudomonadati</taxon>
        <taxon>Pseudomonadota</taxon>
        <taxon>Gammaproteobacteria</taxon>
        <taxon>Chromatiales</taxon>
        <taxon>Thioalkalibacteraceae</taxon>
        <taxon>Guyparkeria</taxon>
    </lineage>
</organism>
<keyword evidence="2" id="KW-1003">Cell membrane</keyword>
<feature type="region of interest" description="Disordered" evidence="7">
    <location>
        <begin position="302"/>
        <end position="343"/>
    </location>
</feature>
<evidence type="ECO:0000313" key="9">
    <source>
        <dbReference type="EMBL" id="WQH15332.1"/>
    </source>
</evidence>
<accession>A0ABZ0YVM9</accession>
<evidence type="ECO:0000256" key="4">
    <source>
        <dbReference type="ARBA" id="ARBA00022679"/>
    </source>
</evidence>
<dbReference type="PIRSF" id="PIRSF028561">
    <property type="entry name" value="Ac_Trasf"/>
    <property type="match status" value="1"/>
</dbReference>
<keyword evidence="8" id="KW-0812">Transmembrane</keyword>
<protein>
    <submittedName>
        <fullName evidence="9">Acyl-CoA synthetase</fullName>
    </submittedName>
</protein>
<dbReference type="Proteomes" id="UP001327459">
    <property type="component" value="Chromosome"/>
</dbReference>
<keyword evidence="3" id="KW-0997">Cell inner membrane</keyword>
<evidence type="ECO:0000256" key="2">
    <source>
        <dbReference type="ARBA" id="ARBA00022475"/>
    </source>
</evidence>
<gene>
    <name evidence="9" type="ORF">SR882_06050</name>
</gene>
<evidence type="ECO:0000256" key="8">
    <source>
        <dbReference type="SAM" id="Phobius"/>
    </source>
</evidence>
<evidence type="ECO:0000313" key="10">
    <source>
        <dbReference type="Proteomes" id="UP001327459"/>
    </source>
</evidence>
<evidence type="ECO:0000256" key="7">
    <source>
        <dbReference type="SAM" id="MobiDB-lite"/>
    </source>
</evidence>
<feature type="compositionally biased region" description="Polar residues" evidence="7">
    <location>
        <begin position="309"/>
        <end position="337"/>
    </location>
</feature>
<name>A0ABZ0YVM9_9GAMM</name>
<keyword evidence="10" id="KW-1185">Reference proteome</keyword>
<keyword evidence="4" id="KW-0808">Transferase</keyword>
<reference evidence="9 10" key="1">
    <citation type="submission" date="2023-11" db="EMBL/GenBank/DDBJ databases">
        <title>MicrobeMod: A computational toolkit for identifying prokaryotic methylation and restriction-modification with nanopore sequencing.</title>
        <authorList>
            <person name="Crits-Christoph A."/>
            <person name="Kang S.C."/>
            <person name="Lee H."/>
            <person name="Ostrov N."/>
        </authorList>
    </citation>
    <scope>NUCLEOTIDE SEQUENCE [LARGE SCALE GENOMIC DNA]</scope>
    <source>
        <strain evidence="9 10">ATCC 49870</strain>
    </source>
</reference>
<dbReference type="CDD" id="cd07984">
    <property type="entry name" value="LPLAT_LABLAT-like"/>
    <property type="match status" value="1"/>
</dbReference>
<evidence type="ECO:0000256" key="3">
    <source>
        <dbReference type="ARBA" id="ARBA00022519"/>
    </source>
</evidence>
<feature type="transmembrane region" description="Helical" evidence="8">
    <location>
        <begin position="40"/>
        <end position="56"/>
    </location>
</feature>
<evidence type="ECO:0000256" key="5">
    <source>
        <dbReference type="ARBA" id="ARBA00023136"/>
    </source>
</evidence>
<evidence type="ECO:0000256" key="6">
    <source>
        <dbReference type="ARBA" id="ARBA00023315"/>
    </source>
</evidence>
<keyword evidence="6" id="KW-0012">Acyltransferase</keyword>